<dbReference type="EMBL" id="JACHWS010000005">
    <property type="protein sequence ID" value="MBB3039826.1"/>
    <property type="molecule type" value="Genomic_DNA"/>
</dbReference>
<dbReference type="InterPro" id="IPR016053">
    <property type="entry name" value="Haem_Oase-like"/>
</dbReference>
<evidence type="ECO:0000256" key="2">
    <source>
        <dbReference type="ARBA" id="ARBA00022723"/>
    </source>
</evidence>
<gene>
    <name evidence="6" type="ORF">FHU29_004316</name>
</gene>
<dbReference type="GO" id="GO:0020037">
    <property type="term" value="F:heme binding"/>
    <property type="evidence" value="ECO:0007669"/>
    <property type="project" value="TreeGrafter"/>
</dbReference>
<keyword evidence="7" id="KW-1185">Reference proteome</keyword>
<dbReference type="SUPFAM" id="SSF48613">
    <property type="entry name" value="Heme oxygenase-like"/>
    <property type="match status" value="1"/>
</dbReference>
<name>A0A839RUC2_9ACTN</name>
<evidence type="ECO:0000256" key="3">
    <source>
        <dbReference type="ARBA" id="ARBA00023004"/>
    </source>
</evidence>
<evidence type="ECO:0000313" key="6">
    <source>
        <dbReference type="EMBL" id="MBB3039826.1"/>
    </source>
</evidence>
<dbReference type="InterPro" id="IPR016084">
    <property type="entry name" value="Haem_Oase-like_multi-hlx"/>
</dbReference>
<dbReference type="GO" id="GO:0042167">
    <property type="term" value="P:heme catabolic process"/>
    <property type="evidence" value="ECO:0007669"/>
    <property type="project" value="TreeGrafter"/>
</dbReference>
<dbReference type="GO" id="GO:0006788">
    <property type="term" value="P:heme oxidation"/>
    <property type="evidence" value="ECO:0007669"/>
    <property type="project" value="InterPro"/>
</dbReference>
<dbReference type="OrthoDB" id="5493802at2"/>
<feature type="binding site" evidence="4">
    <location>
        <position position="8"/>
    </location>
    <ligand>
        <name>heme b</name>
        <dbReference type="ChEBI" id="CHEBI:60344"/>
    </ligand>
</feature>
<accession>A0A839RUC2</accession>
<evidence type="ECO:0000256" key="5">
    <source>
        <dbReference type="PIRSR" id="PIRSR000343-2"/>
    </source>
</evidence>
<feature type="binding site" evidence="4">
    <location>
        <position position="170"/>
    </location>
    <ligand>
        <name>heme b</name>
        <dbReference type="ChEBI" id="CHEBI:60344"/>
    </ligand>
</feature>
<dbReference type="GO" id="GO:0004392">
    <property type="term" value="F:heme oxygenase (decyclizing) activity"/>
    <property type="evidence" value="ECO:0007669"/>
    <property type="project" value="UniProtKB-EC"/>
</dbReference>
<dbReference type="EC" id="1.14.14.18" evidence="6"/>
<reference evidence="6 7" key="1">
    <citation type="submission" date="2020-08" db="EMBL/GenBank/DDBJ databases">
        <title>Sequencing the genomes of 1000 actinobacteria strains.</title>
        <authorList>
            <person name="Klenk H.-P."/>
        </authorList>
    </citation>
    <scope>NUCLEOTIDE SEQUENCE [LARGE SCALE GENOMIC DNA]</scope>
    <source>
        <strain evidence="6 7">DSM 45258</strain>
    </source>
</reference>
<dbReference type="AlphaFoldDB" id="A0A839RUC2"/>
<dbReference type="Gene3D" id="1.20.910.10">
    <property type="entry name" value="Heme oxygenase-like"/>
    <property type="match status" value="1"/>
</dbReference>
<keyword evidence="6" id="KW-0560">Oxidoreductase</keyword>
<keyword evidence="1 4" id="KW-0349">Heme</keyword>
<dbReference type="PANTHER" id="PTHR10720:SF0">
    <property type="entry name" value="HEME OXYGENASE"/>
    <property type="match status" value="1"/>
</dbReference>
<dbReference type="RefSeq" id="WP_064438840.1">
    <property type="nucleotide sequence ID" value="NZ_BDDI01000002.1"/>
</dbReference>
<dbReference type="InterPro" id="IPR002051">
    <property type="entry name" value="Haem_Oase"/>
</dbReference>
<dbReference type="PIRSF" id="PIRSF000343">
    <property type="entry name" value="Haem_Oase"/>
    <property type="match status" value="1"/>
</dbReference>
<organism evidence="6 7">
    <name type="scientific">Hoyosella altamirensis</name>
    <dbReference type="NCBI Taxonomy" id="616997"/>
    <lineage>
        <taxon>Bacteria</taxon>
        <taxon>Bacillati</taxon>
        <taxon>Actinomycetota</taxon>
        <taxon>Actinomycetes</taxon>
        <taxon>Mycobacteriales</taxon>
        <taxon>Hoyosellaceae</taxon>
        <taxon>Hoyosella</taxon>
    </lineage>
</organism>
<protein>
    <submittedName>
        <fullName evidence="6">Heme oxygenase</fullName>
        <ecNumber evidence="6">1.14.14.18</ecNumber>
    </submittedName>
</protein>
<evidence type="ECO:0000313" key="7">
    <source>
        <dbReference type="Proteomes" id="UP000567922"/>
    </source>
</evidence>
<keyword evidence="2 5" id="KW-0479">Metal-binding</keyword>
<dbReference type="Proteomes" id="UP000567922">
    <property type="component" value="Unassembled WGS sequence"/>
</dbReference>
<dbReference type="CDD" id="cd19165">
    <property type="entry name" value="HemeO"/>
    <property type="match status" value="1"/>
</dbReference>
<keyword evidence="3 5" id="KW-0408">Iron</keyword>
<proteinExistence type="predicted"/>
<dbReference type="GO" id="GO:0046872">
    <property type="term" value="F:metal ion binding"/>
    <property type="evidence" value="ECO:0007669"/>
    <property type="project" value="UniProtKB-KW"/>
</dbReference>
<dbReference type="PANTHER" id="PTHR10720">
    <property type="entry name" value="HEME OXYGENASE"/>
    <property type="match status" value="1"/>
</dbReference>
<evidence type="ECO:0000256" key="1">
    <source>
        <dbReference type="ARBA" id="ARBA00022617"/>
    </source>
</evidence>
<feature type="binding site" evidence="4">
    <location>
        <position position="123"/>
    </location>
    <ligand>
        <name>heme b</name>
        <dbReference type="ChEBI" id="CHEBI:60344"/>
    </ligand>
</feature>
<feature type="binding site" description="axial binding residue" evidence="5">
    <location>
        <position position="15"/>
    </location>
    <ligand>
        <name>heme b</name>
        <dbReference type="ChEBI" id="CHEBI:60344"/>
    </ligand>
    <ligandPart>
        <name>Fe</name>
        <dbReference type="ChEBI" id="CHEBI:18248"/>
    </ligandPart>
</feature>
<sequence>MAFHTRLKSETSAAHRAAEESPFVDALVSGHLPLDAYTQMLGQLHLVYLSLEDAGAAHRDNPVVRPFLDEALLRVPELEKDLRFLSGPGWLDQIDPVPATLDYTHRIRDVAYSSNAAFIAHHYIRYMGDLSGGQIIRRALERAYGFTHDGVRFYRFDAIPKVKPFKDAYRRSLDSAPLTPAERDALVAEAISSFSLNAAIFADLEAVFLTGSAN</sequence>
<dbReference type="PRINTS" id="PR00088">
    <property type="entry name" value="HAEMOXYGNASE"/>
</dbReference>
<comment type="caution">
    <text evidence="6">The sequence shown here is derived from an EMBL/GenBank/DDBJ whole genome shotgun (WGS) entry which is preliminary data.</text>
</comment>
<evidence type="ECO:0000256" key="4">
    <source>
        <dbReference type="PIRSR" id="PIRSR000343-1"/>
    </source>
</evidence>
<dbReference type="Pfam" id="PF01126">
    <property type="entry name" value="Heme_oxygenase"/>
    <property type="match status" value="1"/>
</dbReference>
<dbReference type="GO" id="GO:0006979">
    <property type="term" value="P:response to oxidative stress"/>
    <property type="evidence" value="ECO:0007669"/>
    <property type="project" value="TreeGrafter"/>
</dbReference>